<evidence type="ECO:0000313" key="14">
    <source>
        <dbReference type="EMBL" id="MBY70736.1"/>
    </source>
</evidence>
<evidence type="ECO:0000313" key="15">
    <source>
        <dbReference type="Proteomes" id="UP000694846"/>
    </source>
</evidence>
<dbReference type="GO" id="GO:0005789">
    <property type="term" value="C:endoplasmic reticulum membrane"/>
    <property type="evidence" value="ECO:0007669"/>
    <property type="project" value="UniProtKB-SubCell"/>
</dbReference>
<evidence type="ECO:0000256" key="8">
    <source>
        <dbReference type="ARBA" id="ARBA00022824"/>
    </source>
</evidence>
<dbReference type="GO" id="GO:0004376">
    <property type="term" value="F:GPI mannosyltransferase activity"/>
    <property type="evidence" value="ECO:0007669"/>
    <property type="project" value="InterPro"/>
</dbReference>
<dbReference type="RefSeq" id="XP_025422557.1">
    <property type="nucleotide sequence ID" value="XM_025566772.1"/>
</dbReference>
<comment type="function">
    <text evidence="11 13">Catalytic subunit of the glycosylphosphatidylinositol-mannosyltransferase I complex which catalyzes the transfer of the first mannose, via an alpha-1,4 bond from a dolichol-phosphate-mannose (Dol-P-Man) to the glucosaminyl acyl phosphatidylinositol (GlcN-(acyl)PI) intermediate to generate alpha-D-Man-(1-&gt;4)-alpha-D-GlcN-(1-&gt;6)-(1-radyl,2-acyl-sn-glycero-3-phospho)-2-acyl-inositol and participates in the sixth step of the glycosylphosphatidylinositol-anchor biosynthesis.</text>
</comment>
<keyword evidence="15" id="KW-1185">Reference proteome</keyword>
<evidence type="ECO:0000256" key="9">
    <source>
        <dbReference type="ARBA" id="ARBA00022989"/>
    </source>
</evidence>
<dbReference type="Proteomes" id="UP000694846">
    <property type="component" value="Unplaced"/>
</dbReference>
<dbReference type="EC" id="2.4.1.-" evidence="13"/>
<evidence type="ECO:0000256" key="10">
    <source>
        <dbReference type="ARBA" id="ARBA00023136"/>
    </source>
</evidence>
<evidence type="ECO:0000256" key="12">
    <source>
        <dbReference type="ARBA" id="ARBA00093608"/>
    </source>
</evidence>
<gene>
    <name evidence="14" type="primary">PIGM</name>
    <name evidence="16" type="synonym">LOC112692191</name>
    <name evidence="14" type="ORF">g.13694</name>
</gene>
<keyword evidence="5 13" id="KW-0328">Glycosyltransferase</keyword>
<evidence type="ECO:0000256" key="2">
    <source>
        <dbReference type="ARBA" id="ARBA00004687"/>
    </source>
</evidence>
<dbReference type="GO" id="GO:0006506">
    <property type="term" value="P:GPI anchor biosynthetic process"/>
    <property type="evidence" value="ECO:0007669"/>
    <property type="project" value="UniProtKB-UniPathway"/>
</dbReference>
<comment type="pathway">
    <text evidence="2 13">Glycolipid biosynthesis; glycosylphosphatidylinositol-anchor biosynthesis.</text>
</comment>
<proteinExistence type="inferred from homology"/>
<dbReference type="PANTHER" id="PTHR12886">
    <property type="entry name" value="PIG-M MANNOSYLTRANSFERASE"/>
    <property type="match status" value="1"/>
</dbReference>
<keyword evidence="10 13" id="KW-0472">Membrane</keyword>
<keyword evidence="6 13" id="KW-0808">Transferase</keyword>
<evidence type="ECO:0000256" key="7">
    <source>
        <dbReference type="ARBA" id="ARBA00022692"/>
    </source>
</evidence>
<evidence type="ECO:0000256" key="1">
    <source>
        <dbReference type="ARBA" id="ARBA00004477"/>
    </source>
</evidence>
<evidence type="ECO:0000256" key="6">
    <source>
        <dbReference type="ARBA" id="ARBA00022679"/>
    </source>
</evidence>
<feature type="transmembrane region" description="Helical" evidence="13">
    <location>
        <begin position="7"/>
        <end position="24"/>
    </location>
</feature>
<dbReference type="AlphaFoldDB" id="A0A2S2PYY3"/>
<dbReference type="UniPathway" id="UPA00196"/>
<keyword evidence="8 13" id="KW-0256">Endoplasmic reticulum</keyword>
<evidence type="ECO:0000256" key="4">
    <source>
        <dbReference type="ARBA" id="ARBA00022502"/>
    </source>
</evidence>
<feature type="transmembrane region" description="Helical" evidence="13">
    <location>
        <begin position="133"/>
        <end position="150"/>
    </location>
</feature>
<dbReference type="Pfam" id="PF05007">
    <property type="entry name" value="Mannosyl_trans"/>
    <property type="match status" value="1"/>
</dbReference>
<comment type="caution">
    <text evidence="13">Lacks conserved residue(s) required for the propagation of feature annotation.</text>
</comment>
<protein>
    <recommendedName>
        <fullName evidence="12 13">GPI alpha-1,4-mannosyltransferase I, catalytic subunit</fullName>
        <ecNumber evidence="13">2.4.1.-</ecNumber>
    </recommendedName>
    <alternativeName>
        <fullName evidence="13">GPI mannosyltransferase I</fullName>
    </alternativeName>
</protein>
<dbReference type="EMBL" id="GGMS01001533">
    <property type="protein sequence ID" value="MBY70736.1"/>
    <property type="molecule type" value="Transcribed_RNA"/>
</dbReference>
<evidence type="ECO:0000256" key="11">
    <source>
        <dbReference type="ARBA" id="ARBA00093408"/>
    </source>
</evidence>
<sequence>MYFFWHTVFALFIRIFMIFFSQWYDNDDTGVHYTDIDYKVFTDAAQHILEGDSPYKRPTYRYSPLIAALLIPNILLNRCWGKLLFSSFDLAIAITIRKIVTKSHPGFSNICAYLWLYNPLSIVISTRGNADSISCLIVLITLFAHMQNYYVLSAIFFAISVHIRIYPIIYGLAYYLSIDGKNNYSSTTQMIFYRFLPTRKKIQFVIVFILTLIIVTWPWYYFYGHQFLDESYLYHARRVDARHNFSIYFYFNYLSSSFDKISIVYSLASKLPLFILLVSISFTFPHTEDLPFCLFCLSFIIVAFNTVITSQYFVWFVSFLPMCYPFLNLSVIEIINVILIWVVPQIGWLMFAYCLEFLGINTFQLIWVESIMFFIANIKVLSITIDYYKFNKLKKKL</sequence>
<evidence type="ECO:0000256" key="13">
    <source>
        <dbReference type="RuleBase" id="RU365064"/>
    </source>
</evidence>
<feature type="transmembrane region" description="Helical" evidence="13">
    <location>
        <begin position="263"/>
        <end position="283"/>
    </location>
</feature>
<evidence type="ECO:0000256" key="5">
    <source>
        <dbReference type="ARBA" id="ARBA00022676"/>
    </source>
</evidence>
<reference evidence="14" key="1">
    <citation type="submission" date="2018-04" db="EMBL/GenBank/DDBJ databases">
        <title>Transcriptome assembly of Sipha flava.</title>
        <authorList>
            <person name="Scully E.D."/>
            <person name="Geib S.M."/>
            <person name="Palmer N.A."/>
            <person name="Koch K."/>
            <person name="Bradshaw J."/>
            <person name="Heng-Moss T."/>
            <person name="Sarath G."/>
        </authorList>
    </citation>
    <scope>NUCLEOTIDE SEQUENCE</scope>
</reference>
<comment type="similarity">
    <text evidence="3 13">Belongs to the PIGM family.</text>
</comment>
<accession>A0A2S2PYY3</accession>
<dbReference type="GO" id="GO:1990529">
    <property type="term" value="C:glycosylphosphatidylinositol-mannosyltransferase I complex"/>
    <property type="evidence" value="ECO:0007669"/>
    <property type="project" value="TreeGrafter"/>
</dbReference>
<dbReference type="InterPro" id="IPR007704">
    <property type="entry name" value="PIG-M"/>
</dbReference>
<comment type="subcellular location">
    <subcellularLocation>
        <location evidence="1 13">Endoplasmic reticulum membrane</location>
        <topology evidence="1 13">Multi-pass membrane protein</topology>
    </subcellularLocation>
</comment>
<dbReference type="PANTHER" id="PTHR12886:SF0">
    <property type="entry name" value="GPI MANNOSYLTRANSFERASE 1"/>
    <property type="match status" value="1"/>
</dbReference>
<keyword evidence="4 13" id="KW-0337">GPI-anchor biosynthesis</keyword>
<organism evidence="14">
    <name type="scientific">Sipha flava</name>
    <name type="common">yellow sugarcane aphid</name>
    <dbReference type="NCBI Taxonomy" id="143950"/>
    <lineage>
        <taxon>Eukaryota</taxon>
        <taxon>Metazoa</taxon>
        <taxon>Ecdysozoa</taxon>
        <taxon>Arthropoda</taxon>
        <taxon>Hexapoda</taxon>
        <taxon>Insecta</taxon>
        <taxon>Pterygota</taxon>
        <taxon>Neoptera</taxon>
        <taxon>Paraneoptera</taxon>
        <taxon>Hemiptera</taxon>
        <taxon>Sternorrhyncha</taxon>
        <taxon>Aphidomorpha</taxon>
        <taxon>Aphidoidea</taxon>
        <taxon>Aphididae</taxon>
        <taxon>Sipha</taxon>
    </lineage>
</organism>
<keyword evidence="9 13" id="KW-1133">Transmembrane helix</keyword>
<reference evidence="16" key="2">
    <citation type="submission" date="2025-04" db="UniProtKB">
        <authorList>
            <consortium name="RefSeq"/>
        </authorList>
    </citation>
    <scope>IDENTIFICATION</scope>
    <source>
        <tissue evidence="16">Whole body</tissue>
    </source>
</reference>
<dbReference type="GO" id="GO:0051751">
    <property type="term" value="F:alpha-1,4-mannosyltransferase activity"/>
    <property type="evidence" value="ECO:0007669"/>
    <property type="project" value="InterPro"/>
</dbReference>
<keyword evidence="7 13" id="KW-0812">Transmembrane</keyword>
<feature type="transmembrane region" description="Helical" evidence="13">
    <location>
        <begin position="156"/>
        <end position="176"/>
    </location>
</feature>
<feature type="transmembrane region" description="Helical" evidence="13">
    <location>
        <begin position="202"/>
        <end position="222"/>
    </location>
</feature>
<evidence type="ECO:0000256" key="3">
    <source>
        <dbReference type="ARBA" id="ARBA00011071"/>
    </source>
</evidence>
<evidence type="ECO:0000313" key="16">
    <source>
        <dbReference type="RefSeq" id="XP_025422557.1"/>
    </source>
</evidence>
<feature type="transmembrane region" description="Helical" evidence="13">
    <location>
        <begin position="366"/>
        <end position="388"/>
    </location>
</feature>
<dbReference type="OrthoDB" id="3821113at2759"/>
<name>A0A2S2PYY3_9HEMI</name>